<feature type="signal peptide" evidence="1">
    <location>
        <begin position="1"/>
        <end position="19"/>
    </location>
</feature>
<dbReference type="Proteomes" id="UP000327167">
    <property type="component" value="Unassembled WGS sequence"/>
</dbReference>
<protein>
    <recommendedName>
        <fullName evidence="4">Lipoprotein</fullName>
    </recommendedName>
</protein>
<name>A0A5E6SJK1_PSEFL</name>
<feature type="chain" id="PRO_5023061187" description="Lipoprotein" evidence="1">
    <location>
        <begin position="20"/>
        <end position="354"/>
    </location>
</feature>
<proteinExistence type="predicted"/>
<organism evidence="2 3">
    <name type="scientific">Pseudomonas fluorescens</name>
    <dbReference type="NCBI Taxonomy" id="294"/>
    <lineage>
        <taxon>Bacteria</taxon>
        <taxon>Pseudomonadati</taxon>
        <taxon>Pseudomonadota</taxon>
        <taxon>Gammaproteobacteria</taxon>
        <taxon>Pseudomonadales</taxon>
        <taxon>Pseudomonadaceae</taxon>
        <taxon>Pseudomonas</taxon>
    </lineage>
</organism>
<evidence type="ECO:0000313" key="2">
    <source>
        <dbReference type="EMBL" id="VVM80587.1"/>
    </source>
</evidence>
<sequence precursor="true">MSFASPLRFAMTLAGTVLSCTLLSGCSITGTYPDATDPDAAKVRFVANTDNATMNYFDAQHCDGLTTGILNNLLLRDSNRRVGMIVAPPEKARGYLEFKLKPEQEAYLSVNTQVGYAVCGSSFSFTPKRGNEYEVTLDVTKSQCITSLRHLERIGGKDVRTVIPLDHNPPAACVGLSPLFPKPLESLPDTPERTVMIDRIVDASLFVAMKSDPQKPTSASVTGDKIDALVRERKARMGFDMPDEYWTLYRQNMLEFDNETEAVASEAMTRSSAEYRKRLRSVDDKRLKEWSTLDGTSGKRGNTAPTEMETAMIQYYLQSSKDAMREAVRRHFDRLAEMDAQYNVCSRFAECWKP</sequence>
<gene>
    <name evidence="2" type="ORF">PS655_02292</name>
</gene>
<keyword evidence="1" id="KW-0732">Signal</keyword>
<evidence type="ECO:0000313" key="3">
    <source>
        <dbReference type="Proteomes" id="UP000327167"/>
    </source>
</evidence>
<evidence type="ECO:0008006" key="4">
    <source>
        <dbReference type="Google" id="ProtNLM"/>
    </source>
</evidence>
<evidence type="ECO:0000256" key="1">
    <source>
        <dbReference type="SAM" id="SignalP"/>
    </source>
</evidence>
<reference evidence="2 3" key="1">
    <citation type="submission" date="2019-09" db="EMBL/GenBank/DDBJ databases">
        <authorList>
            <person name="Chandra G."/>
            <person name="Truman W A."/>
        </authorList>
    </citation>
    <scope>NUCLEOTIDE SEQUENCE [LARGE SCALE GENOMIC DNA]</scope>
    <source>
        <strain evidence="2">PS655</strain>
    </source>
</reference>
<accession>A0A5E6SJK1</accession>
<dbReference type="RefSeq" id="WP_224794759.1">
    <property type="nucleotide sequence ID" value="NZ_CABVHJ010000006.1"/>
</dbReference>
<dbReference type="EMBL" id="CABVHJ010000006">
    <property type="protein sequence ID" value="VVM80587.1"/>
    <property type="molecule type" value="Genomic_DNA"/>
</dbReference>
<dbReference type="AlphaFoldDB" id="A0A5E6SJK1"/>